<keyword evidence="1" id="KW-0732">Signal</keyword>
<accession>A0A059CIH2</accession>
<proteinExistence type="predicted"/>
<reference evidence="3" key="1">
    <citation type="submission" date="2013-07" db="EMBL/GenBank/DDBJ databases">
        <title>The genome of Eucalyptus grandis.</title>
        <authorList>
            <person name="Schmutz J."/>
            <person name="Hayes R."/>
            <person name="Myburg A."/>
            <person name="Tuskan G."/>
            <person name="Grattapaglia D."/>
            <person name="Rokhsar D.S."/>
        </authorList>
    </citation>
    <scope>NUCLEOTIDE SEQUENCE</scope>
    <source>
        <tissue evidence="3">Leaf extractions</tissue>
    </source>
</reference>
<feature type="domain" description="Neprosin PEP catalytic" evidence="2">
    <location>
        <begin position="139"/>
        <end position="390"/>
    </location>
</feature>
<dbReference type="OMA" id="DSEFQYG"/>
<dbReference type="PANTHER" id="PTHR31589:SF232">
    <property type="entry name" value="NEPROSIN DOMAIN-CONTAINING PROTEIN"/>
    <property type="match status" value="1"/>
</dbReference>
<dbReference type="InterPro" id="IPR025521">
    <property type="entry name" value="Neprosin_propep"/>
</dbReference>
<feature type="signal peptide" evidence="1">
    <location>
        <begin position="1"/>
        <end position="20"/>
    </location>
</feature>
<dbReference type="Gramene" id="KCW77946">
    <property type="protein sequence ID" value="KCW77946"/>
    <property type="gene ID" value="EUGRSUZ_D02193"/>
</dbReference>
<dbReference type="Pfam" id="PF03080">
    <property type="entry name" value="Neprosin"/>
    <property type="match status" value="1"/>
</dbReference>
<dbReference type="InterPro" id="IPR004314">
    <property type="entry name" value="Neprosin"/>
</dbReference>
<dbReference type="PANTHER" id="PTHR31589">
    <property type="entry name" value="PROTEIN, PUTATIVE (DUF239)-RELATED-RELATED"/>
    <property type="match status" value="1"/>
</dbReference>
<sequence>MAFKQVAFVLVLLSVSRSKATNISKDDDIDLEEQLKLLNKPPIKTFLTEEGDIIDCIDIDKQPAIDHPLLKNHKIQRKPKLPLSNFSKTSSATKYIRFRSRKPCPIGTVPIQRIKKEDLIRTRSIPKMPSVNMVEIEDAPPSGQHRVFLSHDHTYLIKYGASGYISVYNISTALDQFSSHNIWIETGPPDHISMIVAGWRVDPLLNADGLTRLFTYWTGDGFRDGCYNTFCQGFVQVDRVITPNYPLTPVSTYGGPIYELKIEVSQDIATGNWWLRVHDPPINVGYWPKELFVNLRNGSLHAAWGGVAKEGANGYCPPMGNGHMPDVYTDKAAYFRKVQWMNANGESFHPYKNLPKVVDTPSCYNLLNLKLMRDPWGYLFTFGGPGGYCRA</sequence>
<dbReference type="InParanoid" id="A0A059CIH2"/>
<dbReference type="STRING" id="71139.A0A059CIH2"/>
<evidence type="ECO:0000313" key="3">
    <source>
        <dbReference type="EMBL" id="KCW77946.1"/>
    </source>
</evidence>
<feature type="chain" id="PRO_5001575305" description="Neprosin PEP catalytic domain-containing protein" evidence="1">
    <location>
        <begin position="21"/>
        <end position="391"/>
    </location>
</feature>
<name>A0A059CIH2_EUCGR</name>
<gene>
    <name evidence="3" type="ORF">EUGRSUZ_D02193</name>
</gene>
<dbReference type="EMBL" id="KK198756">
    <property type="protein sequence ID" value="KCW77946.1"/>
    <property type="molecule type" value="Genomic_DNA"/>
</dbReference>
<dbReference type="Pfam" id="PF14365">
    <property type="entry name" value="Neprosin_AP"/>
    <property type="match status" value="1"/>
</dbReference>
<dbReference type="PROSITE" id="PS52045">
    <property type="entry name" value="NEPROSIN_PEP_CD"/>
    <property type="match status" value="1"/>
</dbReference>
<protein>
    <recommendedName>
        <fullName evidence="2">Neprosin PEP catalytic domain-containing protein</fullName>
    </recommendedName>
</protein>
<evidence type="ECO:0000256" key="1">
    <source>
        <dbReference type="SAM" id="SignalP"/>
    </source>
</evidence>
<dbReference type="AlphaFoldDB" id="A0A059CIH2"/>
<dbReference type="Gene3D" id="3.90.1320.10">
    <property type="entry name" value="Outer-capsid protein sigma 3, large lobe"/>
    <property type="match status" value="1"/>
</dbReference>
<evidence type="ECO:0000259" key="2">
    <source>
        <dbReference type="PROSITE" id="PS52045"/>
    </source>
</evidence>
<dbReference type="InterPro" id="IPR053168">
    <property type="entry name" value="Glutamic_endopeptidase"/>
</dbReference>
<dbReference type="eggNOG" id="ENOG502SP53">
    <property type="taxonomic scope" value="Eukaryota"/>
</dbReference>
<organism evidence="3">
    <name type="scientific">Eucalyptus grandis</name>
    <name type="common">Flooded gum</name>
    <dbReference type="NCBI Taxonomy" id="71139"/>
    <lineage>
        <taxon>Eukaryota</taxon>
        <taxon>Viridiplantae</taxon>
        <taxon>Streptophyta</taxon>
        <taxon>Embryophyta</taxon>
        <taxon>Tracheophyta</taxon>
        <taxon>Spermatophyta</taxon>
        <taxon>Magnoliopsida</taxon>
        <taxon>eudicotyledons</taxon>
        <taxon>Gunneridae</taxon>
        <taxon>Pentapetalae</taxon>
        <taxon>rosids</taxon>
        <taxon>malvids</taxon>
        <taxon>Myrtales</taxon>
        <taxon>Myrtaceae</taxon>
        <taxon>Myrtoideae</taxon>
        <taxon>Eucalypteae</taxon>
        <taxon>Eucalyptus</taxon>
    </lineage>
</organism>